<dbReference type="EMBL" id="JQAT01000007">
    <property type="protein sequence ID" value="KRN27551.1"/>
    <property type="molecule type" value="Genomic_DNA"/>
</dbReference>
<name>A0A0R2FG15_9LACO</name>
<keyword evidence="1" id="KW-0472">Membrane</keyword>
<dbReference type="STRING" id="81857.IV38_GL002006"/>
<keyword evidence="1" id="KW-1133">Transmembrane helix</keyword>
<sequence>MQGSVTVDVILVILYVAVIVCLLIGQSMLSMYLMGIGMLLDAVVCLITDLHHKNS</sequence>
<protein>
    <submittedName>
        <fullName evidence="2">Uncharacterized protein</fullName>
    </submittedName>
</protein>
<reference evidence="4 5" key="1">
    <citation type="journal article" date="2015" name="Genome Announc.">
        <title>Expanding the biotechnology potential of lactobacilli through comparative genomics of 213 strains and associated genera.</title>
        <authorList>
            <person name="Sun Z."/>
            <person name="Harris H.M."/>
            <person name="McCann A."/>
            <person name="Guo C."/>
            <person name="Argimon S."/>
            <person name="Zhang W."/>
            <person name="Yang X."/>
            <person name="Jeffery I.B."/>
            <person name="Cooney J.C."/>
            <person name="Kagawa T.F."/>
            <person name="Liu W."/>
            <person name="Song Y."/>
            <person name="Salvetti E."/>
            <person name="Wrobel A."/>
            <person name="Rasinkangas P."/>
            <person name="Parkhill J."/>
            <person name="Rea M.C."/>
            <person name="O'Sullivan O."/>
            <person name="Ritari J."/>
            <person name="Douillard F.P."/>
            <person name="Paul Ross R."/>
            <person name="Yang R."/>
            <person name="Briner A.E."/>
            <person name="Felis G.E."/>
            <person name="de Vos W.M."/>
            <person name="Barrangou R."/>
            <person name="Klaenhammer T.R."/>
            <person name="Caufield P.W."/>
            <person name="Cui Y."/>
            <person name="Zhang H."/>
            <person name="O'Toole P.W."/>
        </authorList>
    </citation>
    <scope>NUCLEOTIDE SEQUENCE [LARGE SCALE GENOMIC DNA]</scope>
    <source>
        <strain evidence="2 5">ATCC BAA-66</strain>
        <strain evidence="3 4">DSM 13344</strain>
    </source>
</reference>
<evidence type="ECO:0000313" key="4">
    <source>
        <dbReference type="Proteomes" id="UP000051645"/>
    </source>
</evidence>
<evidence type="ECO:0000313" key="5">
    <source>
        <dbReference type="Proteomes" id="UP000051751"/>
    </source>
</evidence>
<keyword evidence="4" id="KW-1185">Reference proteome</keyword>
<proteinExistence type="predicted"/>
<keyword evidence="1" id="KW-0812">Transmembrane</keyword>
<dbReference type="EMBL" id="JQAZ01000008">
    <property type="protein sequence ID" value="KRN30176.1"/>
    <property type="molecule type" value="Genomic_DNA"/>
</dbReference>
<accession>A0A0R2FG15</accession>
<dbReference type="AlphaFoldDB" id="A0A0R2FG15"/>
<dbReference type="Proteomes" id="UP000051751">
    <property type="component" value="Unassembled WGS sequence"/>
</dbReference>
<gene>
    <name evidence="2" type="ORF">IV38_GL002006</name>
    <name evidence="3" type="ORF">IV40_GL002022</name>
</gene>
<organism evidence="2 5">
    <name type="scientific">Lactobacillus selangorensis</name>
    <dbReference type="NCBI Taxonomy" id="81857"/>
    <lineage>
        <taxon>Bacteria</taxon>
        <taxon>Bacillati</taxon>
        <taxon>Bacillota</taxon>
        <taxon>Bacilli</taxon>
        <taxon>Lactobacillales</taxon>
        <taxon>Lactobacillaceae</taxon>
        <taxon>Lactobacillus</taxon>
    </lineage>
</organism>
<evidence type="ECO:0000313" key="3">
    <source>
        <dbReference type="EMBL" id="KRN30176.1"/>
    </source>
</evidence>
<dbReference type="Proteomes" id="UP000051645">
    <property type="component" value="Unassembled WGS sequence"/>
</dbReference>
<feature type="transmembrane region" description="Helical" evidence="1">
    <location>
        <begin position="7"/>
        <end position="25"/>
    </location>
</feature>
<evidence type="ECO:0000313" key="2">
    <source>
        <dbReference type="EMBL" id="KRN27551.1"/>
    </source>
</evidence>
<dbReference type="PATRIC" id="fig|81857.3.peg.2048"/>
<evidence type="ECO:0000256" key="1">
    <source>
        <dbReference type="SAM" id="Phobius"/>
    </source>
</evidence>
<comment type="caution">
    <text evidence="2">The sequence shown here is derived from an EMBL/GenBank/DDBJ whole genome shotgun (WGS) entry which is preliminary data.</text>
</comment>